<organism evidence="10 11">
    <name type="scientific">Heterostelium pallidum (strain ATCC 26659 / Pp 5 / PN500)</name>
    <name type="common">Cellular slime mold</name>
    <name type="synonym">Polysphondylium pallidum</name>
    <dbReference type="NCBI Taxonomy" id="670386"/>
    <lineage>
        <taxon>Eukaryota</taxon>
        <taxon>Amoebozoa</taxon>
        <taxon>Evosea</taxon>
        <taxon>Eumycetozoa</taxon>
        <taxon>Dictyostelia</taxon>
        <taxon>Acytosteliales</taxon>
        <taxon>Acytosteliaceae</taxon>
        <taxon>Heterostelium</taxon>
    </lineage>
</organism>
<evidence type="ECO:0000256" key="6">
    <source>
        <dbReference type="ARBA" id="ARBA00023180"/>
    </source>
</evidence>
<dbReference type="STRING" id="670386.D3AYF1"/>
<dbReference type="RefSeq" id="XP_020438084.1">
    <property type="nucleotide sequence ID" value="XM_020572226.1"/>
</dbReference>
<dbReference type="FunFam" id="3.40.50.1820:FF:000057">
    <property type="entry name" value="Lipase"/>
    <property type="match status" value="1"/>
</dbReference>
<keyword evidence="3 7" id="KW-0378">Hydrolase</keyword>
<dbReference type="InterPro" id="IPR029058">
    <property type="entry name" value="AB_hydrolase_fold"/>
</dbReference>
<feature type="active site" description="Charge relay system" evidence="8">
    <location>
        <position position="367"/>
    </location>
</feature>
<comment type="caution">
    <text evidence="10">The sequence shown here is derived from an EMBL/GenBank/DDBJ whole genome shotgun (WGS) entry which is preliminary data.</text>
</comment>
<keyword evidence="4 7" id="KW-0442">Lipid degradation</keyword>
<dbReference type="AlphaFoldDB" id="D3AYF1"/>
<dbReference type="InParanoid" id="D3AYF1"/>
<dbReference type="GeneID" id="31356741"/>
<dbReference type="GO" id="GO:0016042">
    <property type="term" value="P:lipid catabolic process"/>
    <property type="evidence" value="ECO:0007669"/>
    <property type="project" value="UniProtKB-KW"/>
</dbReference>
<dbReference type="EMBL" id="ADBJ01000004">
    <property type="protein sequence ID" value="EFA85978.1"/>
    <property type="molecule type" value="Genomic_DNA"/>
</dbReference>
<dbReference type="ESTHER" id="polpa-d3ayf1">
    <property type="family name" value="Acidic_Lipase"/>
</dbReference>
<feature type="active site" description="Nucleophile" evidence="8">
    <location>
        <position position="165"/>
    </location>
</feature>
<dbReference type="InterPro" id="IPR006693">
    <property type="entry name" value="AB_hydrolase_lipase"/>
</dbReference>
<gene>
    <name evidence="10" type="ORF">PPL_01211</name>
</gene>
<feature type="domain" description="Partial AB-hydrolase lipase" evidence="9">
    <location>
        <begin position="29"/>
        <end position="89"/>
    </location>
</feature>
<dbReference type="PANTHER" id="PTHR11005">
    <property type="entry name" value="LYSOSOMAL ACID LIPASE-RELATED"/>
    <property type="match status" value="1"/>
</dbReference>
<comment type="similarity">
    <text evidence="1 7">Belongs to the AB hydrolase superfamily. Lipase family.</text>
</comment>
<dbReference type="OMA" id="WSRRNLY"/>
<protein>
    <recommendedName>
        <fullName evidence="7">Lipase</fullName>
    </recommendedName>
</protein>
<reference evidence="10 11" key="1">
    <citation type="journal article" date="2011" name="Genome Res.">
        <title>Phylogeny-wide analysis of social amoeba genomes highlights ancient origins for complex intercellular communication.</title>
        <authorList>
            <person name="Heidel A.J."/>
            <person name="Lawal H.M."/>
            <person name="Felder M."/>
            <person name="Schilde C."/>
            <person name="Helps N.R."/>
            <person name="Tunggal B."/>
            <person name="Rivero F."/>
            <person name="John U."/>
            <person name="Schleicher M."/>
            <person name="Eichinger L."/>
            <person name="Platzer M."/>
            <person name="Noegel A.A."/>
            <person name="Schaap P."/>
            <person name="Gloeckner G."/>
        </authorList>
    </citation>
    <scope>NUCLEOTIDE SEQUENCE [LARGE SCALE GENOMIC DNA]</scope>
    <source>
        <strain evidence="11">ATCC 26659 / Pp 5 / PN500</strain>
    </source>
</reference>
<evidence type="ECO:0000256" key="5">
    <source>
        <dbReference type="ARBA" id="ARBA00023098"/>
    </source>
</evidence>
<evidence type="ECO:0000256" key="3">
    <source>
        <dbReference type="ARBA" id="ARBA00022801"/>
    </source>
</evidence>
<accession>D3AYF1</accession>
<dbReference type="Proteomes" id="UP000001396">
    <property type="component" value="Unassembled WGS sequence"/>
</dbReference>
<dbReference type="PIRSF" id="PIRSF000862">
    <property type="entry name" value="Steryl_ester_lip"/>
    <property type="match status" value="1"/>
</dbReference>
<evidence type="ECO:0000313" key="10">
    <source>
        <dbReference type="EMBL" id="EFA85978.1"/>
    </source>
</evidence>
<dbReference type="InterPro" id="IPR025483">
    <property type="entry name" value="Lipase_euk"/>
</dbReference>
<evidence type="ECO:0000259" key="9">
    <source>
        <dbReference type="Pfam" id="PF04083"/>
    </source>
</evidence>
<evidence type="ECO:0000256" key="8">
    <source>
        <dbReference type="PIRSR" id="PIRSR000862-1"/>
    </source>
</evidence>
<dbReference type="Gene3D" id="3.40.50.1820">
    <property type="entry name" value="alpha/beta hydrolase"/>
    <property type="match status" value="1"/>
</dbReference>
<evidence type="ECO:0000313" key="11">
    <source>
        <dbReference type="Proteomes" id="UP000001396"/>
    </source>
</evidence>
<name>D3AYF1_HETP5</name>
<proteinExistence type="inferred from homology"/>
<keyword evidence="5" id="KW-0443">Lipid metabolism</keyword>
<dbReference type="SUPFAM" id="SSF53474">
    <property type="entry name" value="alpha/beta-Hydrolases"/>
    <property type="match status" value="1"/>
</dbReference>
<evidence type="ECO:0000256" key="4">
    <source>
        <dbReference type="ARBA" id="ARBA00022963"/>
    </source>
</evidence>
<evidence type="ECO:0000256" key="7">
    <source>
        <dbReference type="PIRNR" id="PIRNR000862"/>
    </source>
</evidence>
<dbReference type="Pfam" id="PF04083">
    <property type="entry name" value="Abhydro_lipase"/>
    <property type="match status" value="1"/>
</dbReference>
<feature type="active site" description="Charge relay system" evidence="8">
    <location>
        <position position="336"/>
    </location>
</feature>
<keyword evidence="6" id="KW-0325">Glycoprotein</keyword>
<keyword evidence="2" id="KW-0732">Signal</keyword>
<keyword evidence="11" id="KW-1185">Reference proteome</keyword>
<dbReference type="GO" id="GO:0016788">
    <property type="term" value="F:hydrolase activity, acting on ester bonds"/>
    <property type="evidence" value="ECO:0007669"/>
    <property type="project" value="InterPro"/>
</dbReference>
<evidence type="ECO:0000256" key="2">
    <source>
        <dbReference type="ARBA" id="ARBA00022729"/>
    </source>
</evidence>
<evidence type="ECO:0000256" key="1">
    <source>
        <dbReference type="ARBA" id="ARBA00010701"/>
    </source>
</evidence>
<sequence length="399" mass="44827">MIWLLIIDVAISDSIPSIGGDPDENRSFMEIVNAHGYPCENHFVTTVDGYILQVFRIRNGRSNASPTTPKQPVLLQHGLLDSSITWIINEPSESLAYILADAGYDVWLGNNRGNTYSTNHTSLPITSPEFWRFSFDEMGWFDMPATINYIREFTGFATLPYVGHSEGTIQAFIGYTVNSSLAEWAPLFIGVGPVGNVTHITNNGLAELAKLHIDTLLEVFGENRFLPTPEKLREIFIDFCVECDECCATVVEFLCGKHRGAFNDSRMPVVAGHEPAGTSVQNIRHWAQDVRNKQLQMFDHGPVGNMEHYHQLYPPIYNVSNFPTNVKIALFSGGLDELADPVDVQDLVNVLPAESLIYWQKIADYAHLDYVWALDAHITMYPTVVSLIQKYFPNSQHNE</sequence>